<accession>A0AA40KFZ2</accession>
<dbReference type="EMBL" id="JAHYIQ010000040">
    <property type="protein sequence ID" value="KAK1118930.1"/>
    <property type="molecule type" value="Genomic_DNA"/>
</dbReference>
<dbReference type="Proteomes" id="UP001177670">
    <property type="component" value="Unassembled WGS sequence"/>
</dbReference>
<reference evidence="1" key="1">
    <citation type="submission" date="2021-10" db="EMBL/GenBank/DDBJ databases">
        <title>Melipona bicolor Genome sequencing and assembly.</title>
        <authorList>
            <person name="Araujo N.S."/>
            <person name="Arias M.C."/>
        </authorList>
    </citation>
    <scope>NUCLEOTIDE SEQUENCE</scope>
    <source>
        <strain evidence="1">USP_2M_L1-L4_2017</strain>
        <tissue evidence="1">Whole body</tissue>
    </source>
</reference>
<proteinExistence type="predicted"/>
<keyword evidence="2" id="KW-1185">Reference proteome</keyword>
<protein>
    <submittedName>
        <fullName evidence="1">Uncharacterized protein</fullName>
    </submittedName>
</protein>
<organism evidence="1 2">
    <name type="scientific">Melipona bicolor</name>
    <dbReference type="NCBI Taxonomy" id="60889"/>
    <lineage>
        <taxon>Eukaryota</taxon>
        <taxon>Metazoa</taxon>
        <taxon>Ecdysozoa</taxon>
        <taxon>Arthropoda</taxon>
        <taxon>Hexapoda</taxon>
        <taxon>Insecta</taxon>
        <taxon>Pterygota</taxon>
        <taxon>Neoptera</taxon>
        <taxon>Endopterygota</taxon>
        <taxon>Hymenoptera</taxon>
        <taxon>Apocrita</taxon>
        <taxon>Aculeata</taxon>
        <taxon>Apoidea</taxon>
        <taxon>Anthophila</taxon>
        <taxon>Apidae</taxon>
        <taxon>Melipona</taxon>
    </lineage>
</organism>
<dbReference type="AlphaFoldDB" id="A0AA40KFZ2"/>
<evidence type="ECO:0000313" key="2">
    <source>
        <dbReference type="Proteomes" id="UP001177670"/>
    </source>
</evidence>
<gene>
    <name evidence="1" type="ORF">K0M31_014699</name>
</gene>
<name>A0AA40KFZ2_9HYME</name>
<sequence>MFSKIRNQQRPPERAVRKVKTKTNRASSILFVREDGRSSVLSVSSVFCRRVNHVLRRQEEETGRGTSWRNRVTGLMTRAWPLSTIAYCALESVTTQTNATIFVLSACLSVAKQAWTRRKMGGKVGLICGSCWSGKYSMLLIN</sequence>
<evidence type="ECO:0000313" key="1">
    <source>
        <dbReference type="EMBL" id="KAK1118930.1"/>
    </source>
</evidence>
<comment type="caution">
    <text evidence="1">The sequence shown here is derived from an EMBL/GenBank/DDBJ whole genome shotgun (WGS) entry which is preliminary data.</text>
</comment>